<evidence type="ECO:0000313" key="3">
    <source>
        <dbReference type="Proteomes" id="UP000485058"/>
    </source>
</evidence>
<dbReference type="AlphaFoldDB" id="A0A6A0A9B2"/>
<dbReference type="EMBL" id="BLLF01004287">
    <property type="protein sequence ID" value="GFH29319.1"/>
    <property type="molecule type" value="Genomic_DNA"/>
</dbReference>
<sequence length="444" mass="48074">GKDTRAEKRVDPEAQLKTSIVAQTERNKKLRESVDAQRAHLEARVQEVAHEEARQVQAAHHAQNIEFQLHAVEAYHQRLTQLLELLEGYSAGLQQFDSLARTRGHQSSSSLTSNAQPLGLPAGPPSVSPQYLLAFNQVCANIKTELQTQATSWLASQHDTDTSHHSLLLGGAGGGSSLEHCTPRHLLFQPGSSFGLAPSTGQPFGKEPSAQLGASGSQRLLSVKCLGDAQGPADASWLKLGAEPATLLACMTQALQEQTAGIAVLTSREGSQPEQASPHHQQQQGKQPVLDPRRILRARQQAHVDCFLAAEEAAAKAQQLASSVELMKQSAQPLMAWPYNQLKLQEARLGAEVSSLRWEQSRLQSQQAECSGAEAGLQELYRANQASAVLEQQLNRLVLVLITESSALIQKWVGEGLAHKAWSQRTFLEACHSLAASCSASHDL</sequence>
<evidence type="ECO:0000313" key="2">
    <source>
        <dbReference type="EMBL" id="GFH29319.1"/>
    </source>
</evidence>
<proteinExistence type="predicted"/>
<protein>
    <submittedName>
        <fullName evidence="2">Uncharacterized protein</fullName>
    </submittedName>
</protein>
<name>A0A6A0A9B2_HAELA</name>
<gene>
    <name evidence="2" type="ORF">HaLaN_27960</name>
</gene>
<feature type="compositionally biased region" description="Polar residues" evidence="1">
    <location>
        <begin position="268"/>
        <end position="286"/>
    </location>
</feature>
<reference evidence="2 3" key="1">
    <citation type="submission" date="2020-02" db="EMBL/GenBank/DDBJ databases">
        <title>Draft genome sequence of Haematococcus lacustris strain NIES-144.</title>
        <authorList>
            <person name="Morimoto D."/>
            <person name="Nakagawa S."/>
            <person name="Yoshida T."/>
            <person name="Sawayama S."/>
        </authorList>
    </citation>
    <scope>NUCLEOTIDE SEQUENCE [LARGE SCALE GENOMIC DNA]</scope>
    <source>
        <strain evidence="2 3">NIES-144</strain>
    </source>
</reference>
<feature type="region of interest" description="Disordered" evidence="1">
    <location>
        <begin position="266"/>
        <end position="289"/>
    </location>
</feature>
<comment type="caution">
    <text evidence="2">The sequence shown here is derived from an EMBL/GenBank/DDBJ whole genome shotgun (WGS) entry which is preliminary data.</text>
</comment>
<dbReference type="Proteomes" id="UP000485058">
    <property type="component" value="Unassembled WGS sequence"/>
</dbReference>
<feature type="non-terminal residue" evidence="2">
    <location>
        <position position="1"/>
    </location>
</feature>
<evidence type="ECO:0000256" key="1">
    <source>
        <dbReference type="SAM" id="MobiDB-lite"/>
    </source>
</evidence>
<organism evidence="2 3">
    <name type="scientific">Haematococcus lacustris</name>
    <name type="common">Green alga</name>
    <name type="synonym">Haematococcus pluvialis</name>
    <dbReference type="NCBI Taxonomy" id="44745"/>
    <lineage>
        <taxon>Eukaryota</taxon>
        <taxon>Viridiplantae</taxon>
        <taxon>Chlorophyta</taxon>
        <taxon>core chlorophytes</taxon>
        <taxon>Chlorophyceae</taxon>
        <taxon>CS clade</taxon>
        <taxon>Chlamydomonadales</taxon>
        <taxon>Haematococcaceae</taxon>
        <taxon>Haematococcus</taxon>
    </lineage>
</organism>
<keyword evidence="3" id="KW-1185">Reference proteome</keyword>
<accession>A0A6A0A9B2</accession>
<feature type="non-terminal residue" evidence="2">
    <location>
        <position position="444"/>
    </location>
</feature>